<proteinExistence type="predicted"/>
<accession>A0AAD2CX13</accession>
<evidence type="ECO:0000313" key="2">
    <source>
        <dbReference type="Proteomes" id="UP001295423"/>
    </source>
</evidence>
<gene>
    <name evidence="1" type="ORF">CYCCA115_LOCUS9003</name>
</gene>
<comment type="caution">
    <text evidence="1">The sequence shown here is derived from an EMBL/GenBank/DDBJ whole genome shotgun (WGS) entry which is preliminary data.</text>
</comment>
<keyword evidence="2" id="KW-1185">Reference proteome</keyword>
<reference evidence="1" key="1">
    <citation type="submission" date="2023-08" db="EMBL/GenBank/DDBJ databases">
        <authorList>
            <person name="Audoor S."/>
            <person name="Bilcke G."/>
        </authorList>
    </citation>
    <scope>NUCLEOTIDE SEQUENCE</scope>
</reference>
<sequence>MLIQFSGFEVDRKWLPTFESDPQKACGYMAVMKVALRDSPHPEDLLAWLETNHSTLLELLDHCLVQMVEVDRHIRRGKITHVLDDETAGRGFIRDLLEFLAVWAERDSRVRDRLISSGFMNDTVIRLCRKYAQDCVVTAKVMARLLSGFQCLSDWVGHPTRNAHAAKFKEIAKCFCQICIVGCEEDQLLEIFLSTARRFVFGDHVGFPYCFAELYAQHLTLAWTIVFNKIEAMKYSSTKEKLHAYLKFSKKELLSLGDTRSQARGLEVVFKVVSEEVKREKTEIPAVIGALVQRMLALLMGVMMGTNRS</sequence>
<organism evidence="1 2">
    <name type="scientific">Cylindrotheca closterium</name>
    <dbReference type="NCBI Taxonomy" id="2856"/>
    <lineage>
        <taxon>Eukaryota</taxon>
        <taxon>Sar</taxon>
        <taxon>Stramenopiles</taxon>
        <taxon>Ochrophyta</taxon>
        <taxon>Bacillariophyta</taxon>
        <taxon>Bacillariophyceae</taxon>
        <taxon>Bacillariophycidae</taxon>
        <taxon>Bacillariales</taxon>
        <taxon>Bacillariaceae</taxon>
        <taxon>Cylindrotheca</taxon>
    </lineage>
</organism>
<name>A0AAD2CX13_9STRA</name>
<evidence type="ECO:0000313" key="1">
    <source>
        <dbReference type="EMBL" id="CAJ1944665.1"/>
    </source>
</evidence>
<dbReference type="AlphaFoldDB" id="A0AAD2CX13"/>
<dbReference type="Proteomes" id="UP001295423">
    <property type="component" value="Unassembled WGS sequence"/>
</dbReference>
<protein>
    <submittedName>
        <fullName evidence="1">Uncharacterized protein</fullName>
    </submittedName>
</protein>
<dbReference type="EMBL" id="CAKOGP040001225">
    <property type="protein sequence ID" value="CAJ1944665.1"/>
    <property type="molecule type" value="Genomic_DNA"/>
</dbReference>